<evidence type="ECO:0000313" key="5">
    <source>
        <dbReference type="Proteomes" id="UP000076863"/>
    </source>
</evidence>
<evidence type="ECO:0000256" key="2">
    <source>
        <dbReference type="ARBA" id="ARBA00022898"/>
    </source>
</evidence>
<dbReference type="Gene3D" id="3.90.1150.10">
    <property type="entry name" value="Aspartate Aminotransferase, domain 1"/>
    <property type="match status" value="1"/>
</dbReference>
<evidence type="ECO:0000256" key="3">
    <source>
        <dbReference type="RuleBase" id="RU362118"/>
    </source>
</evidence>
<keyword evidence="2 3" id="KW-0663">Pyridoxal phosphate</keyword>
<comment type="cofactor">
    <cofactor evidence="1 3">
        <name>pyridoxal 5'-phosphate</name>
        <dbReference type="ChEBI" id="CHEBI:597326"/>
    </cofactor>
</comment>
<dbReference type="Gene3D" id="3.40.640.10">
    <property type="entry name" value="Type I PLP-dependent aspartate aminotransferase-like (Major domain)"/>
    <property type="match status" value="1"/>
</dbReference>
<dbReference type="Proteomes" id="UP000076863">
    <property type="component" value="Unassembled WGS sequence"/>
</dbReference>
<dbReference type="PANTHER" id="PTHR42699:SF1">
    <property type="entry name" value="CYSTATHIONINE GAMMA-SYNTHASE-RELATED"/>
    <property type="match status" value="1"/>
</dbReference>
<dbReference type="OrthoDB" id="10047078at2759"/>
<organism evidence="4 5">
    <name type="scientific">Beauveria brongniartii RCEF 3172</name>
    <dbReference type="NCBI Taxonomy" id="1081107"/>
    <lineage>
        <taxon>Eukaryota</taxon>
        <taxon>Fungi</taxon>
        <taxon>Dikarya</taxon>
        <taxon>Ascomycota</taxon>
        <taxon>Pezizomycotina</taxon>
        <taxon>Sordariomycetes</taxon>
        <taxon>Hypocreomycetidae</taxon>
        <taxon>Hypocreales</taxon>
        <taxon>Cordycipitaceae</taxon>
        <taxon>Beauveria</taxon>
        <taxon>Beauveria brongniartii</taxon>
    </lineage>
</organism>
<dbReference type="SUPFAM" id="SSF53383">
    <property type="entry name" value="PLP-dependent transferases"/>
    <property type="match status" value="1"/>
</dbReference>
<dbReference type="InterPro" id="IPR051750">
    <property type="entry name" value="Trans-sulfuration_enzymes"/>
</dbReference>
<dbReference type="InterPro" id="IPR015424">
    <property type="entry name" value="PyrdxlP-dep_Trfase"/>
</dbReference>
<dbReference type="InterPro" id="IPR015421">
    <property type="entry name" value="PyrdxlP-dep_Trfase_major"/>
</dbReference>
<dbReference type="Pfam" id="PF01053">
    <property type="entry name" value="Cys_Met_Meta_PP"/>
    <property type="match status" value="1"/>
</dbReference>
<gene>
    <name evidence="4" type="ORF">BBO_08550</name>
</gene>
<proteinExistence type="inferred from homology"/>
<dbReference type="EMBL" id="AZHA01000040">
    <property type="protein sequence ID" value="OAA35705.1"/>
    <property type="molecule type" value="Genomic_DNA"/>
</dbReference>
<dbReference type="AlphaFoldDB" id="A0A166S1N8"/>
<dbReference type="GO" id="GO:0030170">
    <property type="term" value="F:pyridoxal phosphate binding"/>
    <property type="evidence" value="ECO:0007669"/>
    <property type="project" value="InterPro"/>
</dbReference>
<dbReference type="GO" id="GO:0019346">
    <property type="term" value="P:transsulfuration"/>
    <property type="evidence" value="ECO:0007669"/>
    <property type="project" value="InterPro"/>
</dbReference>
<comment type="similarity">
    <text evidence="3">Belongs to the trans-sulfuration enzymes family.</text>
</comment>
<protein>
    <submittedName>
        <fullName evidence="4">Cys/Met metabolism, pyridoxal phosphate-dependent enzyme</fullName>
    </submittedName>
</protein>
<name>A0A166S1N8_9HYPO</name>
<keyword evidence="5" id="KW-1185">Reference proteome</keyword>
<sequence>MTYQKFQSPPPLGHAVPPSKEHAISVHFPAWADVAGYGAGSKEVTESLQNGYPRTFLHKYVQEFFKLCLRDLPPSVESIAVFPDYNSAVDCQSFLLNKTLNPEGAVDETDTSLFAVQLSRGPSQSEADFSCIPQLYAVTHPRRAEAVKMTFWRLNGRGISSRLAKQGLQCSKCQMTSVTGSLPAPPSTHRLLAYDTLRKRVANLLSRAPINTNKPLPGSNDVYLSASGMAALYHVNQALLRWRSADIVMLGFPYELSIKMIEMVGVPYHLYSFGTDRDIDNLEELLIARAKEGRKIQSVWCESPNNPVLRTPDMLRVRALADKYDFLFVVDDTIGGAANIDVTDVADIIATSLTKNFSGYANTLGGSRLTGQIDSVVVNPNFHYYQELTTVLTATHVNNLYAEDALQLESNSRNYLERFTQQNKTAAYLIDFLFPYVADPKSALTTIYSPRVCWSRENYCKFMRPATEEFEPGFGSVFGVDFETTVQASAFFDNLPVCKGPSFGANVTIALPYVQLVMQKQKEWARGHGLNETLIRISIGLEDPEVLLEHIKGALQAADEAKLQGYSNGKAHDLH</sequence>
<evidence type="ECO:0000256" key="1">
    <source>
        <dbReference type="ARBA" id="ARBA00001933"/>
    </source>
</evidence>
<evidence type="ECO:0000313" key="4">
    <source>
        <dbReference type="EMBL" id="OAA35705.1"/>
    </source>
</evidence>
<dbReference type="InterPro" id="IPR000277">
    <property type="entry name" value="Cys/Met-Metab_PyrdxlP-dep_enz"/>
</dbReference>
<accession>A0A166S1N8</accession>
<dbReference type="GO" id="GO:0003962">
    <property type="term" value="F:cystathionine gamma-synthase activity"/>
    <property type="evidence" value="ECO:0007669"/>
    <property type="project" value="TreeGrafter"/>
</dbReference>
<dbReference type="PANTHER" id="PTHR42699">
    <property type="match status" value="1"/>
</dbReference>
<comment type="caution">
    <text evidence="4">The sequence shown here is derived from an EMBL/GenBank/DDBJ whole genome shotgun (WGS) entry which is preliminary data.</text>
</comment>
<dbReference type="InterPro" id="IPR015422">
    <property type="entry name" value="PyrdxlP-dep_Trfase_small"/>
</dbReference>
<reference evidence="4 5" key="1">
    <citation type="journal article" date="2016" name="Genome Biol. Evol.">
        <title>Divergent and convergent evolution of fungal pathogenicity.</title>
        <authorList>
            <person name="Shang Y."/>
            <person name="Xiao G."/>
            <person name="Zheng P."/>
            <person name="Cen K."/>
            <person name="Zhan S."/>
            <person name="Wang C."/>
        </authorList>
    </citation>
    <scope>NUCLEOTIDE SEQUENCE [LARGE SCALE GENOMIC DNA]</scope>
    <source>
        <strain evidence="4 5">RCEF 3172</strain>
    </source>
</reference>